<evidence type="ECO:0000256" key="3">
    <source>
        <dbReference type="ARBA" id="ARBA00022475"/>
    </source>
</evidence>
<keyword evidence="5 11" id="KW-0812">Transmembrane</keyword>
<comment type="similarity">
    <text evidence="2">Belongs to the RLP family.</text>
</comment>
<keyword evidence="10" id="KW-0325">Glycoprotein</keyword>
<organism evidence="12">
    <name type="scientific">Noccaea caerulescens</name>
    <name type="common">Alpine penny-cress</name>
    <name type="synonym">Thlaspi caerulescens</name>
    <dbReference type="NCBI Taxonomy" id="107243"/>
    <lineage>
        <taxon>Eukaryota</taxon>
        <taxon>Viridiplantae</taxon>
        <taxon>Streptophyta</taxon>
        <taxon>Embryophyta</taxon>
        <taxon>Tracheophyta</taxon>
        <taxon>Spermatophyta</taxon>
        <taxon>Magnoliopsida</taxon>
        <taxon>eudicotyledons</taxon>
        <taxon>Gunneridae</taxon>
        <taxon>Pentapetalae</taxon>
        <taxon>rosids</taxon>
        <taxon>malvids</taxon>
        <taxon>Brassicales</taxon>
        <taxon>Brassicaceae</taxon>
        <taxon>Coluteocarpeae</taxon>
        <taxon>Noccaea</taxon>
    </lineage>
</organism>
<proteinExistence type="inferred from homology"/>
<evidence type="ECO:0000256" key="8">
    <source>
        <dbReference type="ARBA" id="ARBA00023136"/>
    </source>
</evidence>
<dbReference type="AlphaFoldDB" id="A0A1J3DU36"/>
<sequence length="92" mass="10278">MNFSHNLLQGPIPQGTQFQRKECSSFMNNPKLHGLEQICGKTHVPNPTPEEVKQLSEPEEEVINWIAAAIAYGPGVFCGLVIGHIFALHRRE</sequence>
<keyword evidence="8 11" id="KW-0472">Membrane</keyword>
<dbReference type="InterPro" id="IPR032675">
    <property type="entry name" value="LRR_dom_sf"/>
</dbReference>
<evidence type="ECO:0000256" key="6">
    <source>
        <dbReference type="ARBA" id="ARBA00022737"/>
    </source>
</evidence>
<dbReference type="EMBL" id="GEVI01008855">
    <property type="protein sequence ID" value="JAU23465.1"/>
    <property type="molecule type" value="Transcribed_RNA"/>
</dbReference>
<dbReference type="GO" id="GO:0005886">
    <property type="term" value="C:plasma membrane"/>
    <property type="evidence" value="ECO:0007669"/>
    <property type="project" value="UniProtKB-SubCell"/>
</dbReference>
<evidence type="ECO:0000313" key="12">
    <source>
        <dbReference type="EMBL" id="JAU23465.1"/>
    </source>
</evidence>
<evidence type="ECO:0000256" key="5">
    <source>
        <dbReference type="ARBA" id="ARBA00022692"/>
    </source>
</evidence>
<evidence type="ECO:0000256" key="2">
    <source>
        <dbReference type="ARBA" id="ARBA00009592"/>
    </source>
</evidence>
<evidence type="ECO:0000256" key="9">
    <source>
        <dbReference type="ARBA" id="ARBA00023170"/>
    </source>
</evidence>
<dbReference type="PANTHER" id="PTHR27004:SF454">
    <property type="entry name" value="RECEPTOR-LIKE PROTEIN 30"/>
    <property type="match status" value="1"/>
</dbReference>
<keyword evidence="6" id="KW-0677">Repeat</keyword>
<keyword evidence="4" id="KW-0433">Leucine-rich repeat</keyword>
<protein>
    <submittedName>
        <fullName evidence="12">Receptor-like protein 12</fullName>
    </submittedName>
</protein>
<feature type="transmembrane region" description="Helical" evidence="11">
    <location>
        <begin position="62"/>
        <end position="88"/>
    </location>
</feature>
<evidence type="ECO:0000256" key="11">
    <source>
        <dbReference type="SAM" id="Phobius"/>
    </source>
</evidence>
<evidence type="ECO:0000256" key="1">
    <source>
        <dbReference type="ARBA" id="ARBA00004251"/>
    </source>
</evidence>
<gene>
    <name evidence="12" type="ORF">GA_TR18888_c2_g1_i1_g.60735</name>
</gene>
<keyword evidence="9 12" id="KW-0675">Receptor</keyword>
<reference evidence="12" key="1">
    <citation type="submission" date="2016-07" db="EMBL/GenBank/DDBJ databases">
        <title>De novo transcriptome assembly of four accessions of the metal hyperaccumulator plant Noccaea caerulescens.</title>
        <authorList>
            <person name="Blande D."/>
            <person name="Halimaa P."/>
            <person name="Tervahauta A.I."/>
            <person name="Aarts M.G."/>
            <person name="Karenlampi S.O."/>
        </authorList>
    </citation>
    <scope>NUCLEOTIDE SEQUENCE</scope>
</reference>
<keyword evidence="3" id="KW-1003">Cell membrane</keyword>
<accession>A0A1J3DU36</accession>
<evidence type="ECO:0000256" key="7">
    <source>
        <dbReference type="ARBA" id="ARBA00022989"/>
    </source>
</evidence>
<evidence type="ECO:0000256" key="10">
    <source>
        <dbReference type="ARBA" id="ARBA00023180"/>
    </source>
</evidence>
<dbReference type="Gene3D" id="3.80.10.10">
    <property type="entry name" value="Ribonuclease Inhibitor"/>
    <property type="match status" value="1"/>
</dbReference>
<name>A0A1J3DU36_NOCCA</name>
<keyword evidence="7 11" id="KW-1133">Transmembrane helix</keyword>
<comment type="subcellular location">
    <subcellularLocation>
        <location evidence="1">Cell membrane</location>
        <topology evidence="1">Single-pass type I membrane protein</topology>
    </subcellularLocation>
</comment>
<dbReference type="PANTHER" id="PTHR27004">
    <property type="entry name" value="RECEPTOR-LIKE PROTEIN 12 ISOFORM X1"/>
    <property type="match status" value="1"/>
</dbReference>
<evidence type="ECO:0000256" key="4">
    <source>
        <dbReference type="ARBA" id="ARBA00022614"/>
    </source>
</evidence>